<dbReference type="RefSeq" id="WP_303540661.1">
    <property type="nucleotide sequence ID" value="NZ_JAUOTP010000002.1"/>
</dbReference>
<evidence type="ECO:0000259" key="2">
    <source>
        <dbReference type="SMART" id="SM00966"/>
    </source>
</evidence>
<evidence type="ECO:0000256" key="1">
    <source>
        <dbReference type="SAM" id="MobiDB-lite"/>
    </source>
</evidence>
<sequence>MSDEYRAKVFKSGNSVAIRIPKSWGFQPGEELDIIAREDGSYEVRRAQADELTLDSLFGSFSPDFMSEGRGETDQADRDWSAAGRPPRAA</sequence>
<accession>A0ABT8Y6F2</accession>
<gene>
    <name evidence="3" type="ORF">Q4F19_05870</name>
</gene>
<dbReference type="EMBL" id="JAUOTP010000002">
    <property type="protein sequence ID" value="MDO6413902.1"/>
    <property type="molecule type" value="Genomic_DNA"/>
</dbReference>
<feature type="region of interest" description="Disordered" evidence="1">
    <location>
        <begin position="65"/>
        <end position="90"/>
    </location>
</feature>
<dbReference type="Proteomes" id="UP001169764">
    <property type="component" value="Unassembled WGS sequence"/>
</dbReference>
<organism evidence="3 4">
    <name type="scientific">Sphingomonas natans</name>
    <dbReference type="NCBI Taxonomy" id="3063330"/>
    <lineage>
        <taxon>Bacteria</taxon>
        <taxon>Pseudomonadati</taxon>
        <taxon>Pseudomonadota</taxon>
        <taxon>Alphaproteobacteria</taxon>
        <taxon>Sphingomonadales</taxon>
        <taxon>Sphingomonadaceae</taxon>
        <taxon>Sphingomonas</taxon>
    </lineage>
</organism>
<dbReference type="Pfam" id="PF04014">
    <property type="entry name" value="MazE_antitoxin"/>
    <property type="match status" value="1"/>
</dbReference>
<name>A0ABT8Y6F2_9SPHN</name>
<dbReference type="Gene3D" id="2.10.260.10">
    <property type="match status" value="1"/>
</dbReference>
<proteinExistence type="predicted"/>
<dbReference type="InterPro" id="IPR007159">
    <property type="entry name" value="SpoVT-AbrB_dom"/>
</dbReference>
<feature type="domain" description="SpoVT-AbrB" evidence="2">
    <location>
        <begin position="10"/>
        <end position="52"/>
    </location>
</feature>
<feature type="compositionally biased region" description="Basic and acidic residues" evidence="1">
    <location>
        <begin position="67"/>
        <end position="80"/>
    </location>
</feature>
<dbReference type="SUPFAM" id="SSF89447">
    <property type="entry name" value="AbrB/MazE/MraZ-like"/>
    <property type="match status" value="1"/>
</dbReference>
<protein>
    <submittedName>
        <fullName evidence="3">AbrB family transcriptional regulator</fullName>
    </submittedName>
</protein>
<dbReference type="SMART" id="SM00966">
    <property type="entry name" value="SpoVT_AbrB"/>
    <property type="match status" value="1"/>
</dbReference>
<evidence type="ECO:0000313" key="3">
    <source>
        <dbReference type="EMBL" id="MDO6413902.1"/>
    </source>
</evidence>
<comment type="caution">
    <text evidence="3">The sequence shown here is derived from an EMBL/GenBank/DDBJ whole genome shotgun (WGS) entry which is preliminary data.</text>
</comment>
<dbReference type="InterPro" id="IPR037914">
    <property type="entry name" value="SpoVT-AbrB_sf"/>
</dbReference>
<keyword evidence="4" id="KW-1185">Reference proteome</keyword>
<reference evidence="3" key="1">
    <citation type="submission" date="2023-07" db="EMBL/GenBank/DDBJ databases">
        <authorList>
            <person name="Kim M."/>
        </authorList>
    </citation>
    <scope>NUCLEOTIDE SEQUENCE</scope>
    <source>
        <strain evidence="3">BIUV-7</strain>
    </source>
</reference>
<evidence type="ECO:0000313" key="4">
    <source>
        <dbReference type="Proteomes" id="UP001169764"/>
    </source>
</evidence>